<dbReference type="PANTHER" id="PTHR30461">
    <property type="entry name" value="DNA-INVERTASE FROM LAMBDOID PROPHAGE"/>
    <property type="match status" value="1"/>
</dbReference>
<organism evidence="4">
    <name type="scientific">marine sediment metagenome</name>
    <dbReference type="NCBI Taxonomy" id="412755"/>
    <lineage>
        <taxon>unclassified sequences</taxon>
        <taxon>metagenomes</taxon>
        <taxon>ecological metagenomes</taxon>
    </lineage>
</organism>
<dbReference type="InterPro" id="IPR025827">
    <property type="entry name" value="Zn_ribbon_recom_dom"/>
</dbReference>
<dbReference type="Pfam" id="PF13408">
    <property type="entry name" value="Zn_ribbon_recom"/>
    <property type="match status" value="1"/>
</dbReference>
<feature type="non-terminal residue" evidence="4">
    <location>
        <position position="1"/>
    </location>
</feature>
<name>A0A0F9AW59_9ZZZZ</name>
<feature type="non-terminal residue" evidence="4">
    <location>
        <position position="410"/>
    </location>
</feature>
<proteinExistence type="predicted"/>
<dbReference type="PANTHER" id="PTHR30461:SF2">
    <property type="entry name" value="SERINE RECOMBINASE PINE-RELATED"/>
    <property type="match status" value="1"/>
</dbReference>
<evidence type="ECO:0000313" key="4">
    <source>
        <dbReference type="EMBL" id="KKK82689.1"/>
    </source>
</evidence>
<evidence type="ECO:0000256" key="1">
    <source>
        <dbReference type="ARBA" id="ARBA00023125"/>
    </source>
</evidence>
<dbReference type="Pfam" id="PF07508">
    <property type="entry name" value="Recombinase"/>
    <property type="match status" value="1"/>
</dbReference>
<dbReference type="GO" id="GO:0000150">
    <property type="term" value="F:DNA strand exchange activity"/>
    <property type="evidence" value="ECO:0007669"/>
    <property type="project" value="InterPro"/>
</dbReference>
<feature type="domain" description="Recombinase" evidence="3">
    <location>
        <begin position="96"/>
        <end position="243"/>
    </location>
</feature>
<dbReference type="InterPro" id="IPR050639">
    <property type="entry name" value="SSR_resolvase"/>
</dbReference>
<evidence type="ECO:0000256" key="2">
    <source>
        <dbReference type="ARBA" id="ARBA00023172"/>
    </source>
</evidence>
<dbReference type="InterPro" id="IPR011109">
    <property type="entry name" value="DNA_bind_recombinase_dom"/>
</dbReference>
<dbReference type="PROSITE" id="PS51737">
    <property type="entry name" value="RECOMBINASE_DNA_BIND"/>
    <property type="match status" value="1"/>
</dbReference>
<keyword evidence="1" id="KW-0238">DNA-binding</keyword>
<dbReference type="AlphaFoldDB" id="A0A0F9AW59"/>
<protein>
    <recommendedName>
        <fullName evidence="3">Recombinase domain-containing protein</fullName>
    </recommendedName>
</protein>
<dbReference type="InterPro" id="IPR038109">
    <property type="entry name" value="DNA_bind_recomb_sf"/>
</dbReference>
<evidence type="ECO:0000259" key="3">
    <source>
        <dbReference type="PROSITE" id="PS51737"/>
    </source>
</evidence>
<dbReference type="GO" id="GO:0003677">
    <property type="term" value="F:DNA binding"/>
    <property type="evidence" value="ECO:0007669"/>
    <property type="project" value="UniProtKB-KW"/>
</dbReference>
<keyword evidence="2" id="KW-0233">DNA recombination</keyword>
<dbReference type="EMBL" id="LAZR01052556">
    <property type="protein sequence ID" value="KKK82689.1"/>
    <property type="molecule type" value="Genomic_DNA"/>
</dbReference>
<reference evidence="4" key="1">
    <citation type="journal article" date="2015" name="Nature">
        <title>Complex archaea that bridge the gap between prokaryotes and eukaryotes.</title>
        <authorList>
            <person name="Spang A."/>
            <person name="Saw J.H."/>
            <person name="Jorgensen S.L."/>
            <person name="Zaremba-Niedzwiedzka K."/>
            <person name="Martijn J."/>
            <person name="Lind A.E."/>
            <person name="van Eijk R."/>
            <person name="Schleper C."/>
            <person name="Guy L."/>
            <person name="Ettema T.J."/>
        </authorList>
    </citation>
    <scope>NUCLEOTIDE SEQUENCE</scope>
</reference>
<dbReference type="Gene3D" id="3.90.1750.20">
    <property type="entry name" value="Putative Large Serine Recombinase, Chain B, Domain 2"/>
    <property type="match status" value="1"/>
</dbReference>
<accession>A0A0F9AW59</accession>
<sequence length="410" mass="47081">DRLAGNMYVIENVVGAPLNSPMMLCGTMFRLRVLRHRLFEIKPPLRPVLFDVACDHRGKAGRNLKEAKYLTERVKSGKKTSSMNGTVAGFYGKSIPYGYKSVKANEKTAGILTIDDEEAMVIQLIFDWAEGKGEPEPVSMRKIAMRLNDPPYKVPTRWKILERNTDKAGFPVERIWRTNNIALILRNKIYTGIRSIKIGEKPSQKRGERPEAIHKDKEFPKIRIIEPEQWAKVQALIRKRVGSKHNAIKYNYLLKGKIVCGSCGRQYGCASERRYGEQTYYRCYGSNDIHPTKKCKQGQFNGGAMDEGVYSLLFQHKDLFAKMKDDALSEVDIEAKREQIELNEHKISEDQRALQKAVKMNLRGDYGRAYGSEREGSLQYNRDRKQSEKNILEYEALIKKLSQEIEDHQA</sequence>
<gene>
    <name evidence="4" type="ORF">LCGC14_2800880</name>
</gene>
<comment type="caution">
    <text evidence="4">The sequence shown here is derived from an EMBL/GenBank/DDBJ whole genome shotgun (WGS) entry which is preliminary data.</text>
</comment>